<keyword evidence="2" id="KW-1185">Reference proteome</keyword>
<dbReference type="EMBL" id="JAGYWB010000013">
    <property type="protein sequence ID" value="KAI0499687.1"/>
    <property type="molecule type" value="Genomic_DNA"/>
</dbReference>
<comment type="caution">
    <text evidence="1">The sequence shown here is derived from an EMBL/GenBank/DDBJ whole genome shotgun (WGS) entry which is preliminary data.</text>
</comment>
<name>A0A8T3AUA4_DENNO</name>
<dbReference type="AlphaFoldDB" id="A0A8T3AUA4"/>
<gene>
    <name evidence="1" type="ORF">KFK09_017895</name>
</gene>
<sequence length="53" mass="6306">MKKETPCRGLLSLWIPTSLKMPYFNDFHNLLSNTLHQKREKSRLSCRGYPKQL</sequence>
<evidence type="ECO:0000313" key="1">
    <source>
        <dbReference type="EMBL" id="KAI0499687.1"/>
    </source>
</evidence>
<reference evidence="1" key="1">
    <citation type="journal article" date="2022" name="Front. Genet.">
        <title>Chromosome-Scale Assembly of the Dendrobium nobile Genome Provides Insights Into the Molecular Mechanism of the Biosynthesis of the Medicinal Active Ingredient of Dendrobium.</title>
        <authorList>
            <person name="Xu Q."/>
            <person name="Niu S.-C."/>
            <person name="Li K.-L."/>
            <person name="Zheng P.-J."/>
            <person name="Zhang X.-J."/>
            <person name="Jia Y."/>
            <person name="Liu Y."/>
            <person name="Niu Y.-X."/>
            <person name="Yu L.-H."/>
            <person name="Chen D.-F."/>
            <person name="Zhang G.-Q."/>
        </authorList>
    </citation>
    <scope>NUCLEOTIDE SEQUENCE</scope>
    <source>
        <tissue evidence="1">Leaf</tissue>
    </source>
</reference>
<organism evidence="1 2">
    <name type="scientific">Dendrobium nobile</name>
    <name type="common">Orchid</name>
    <dbReference type="NCBI Taxonomy" id="94219"/>
    <lineage>
        <taxon>Eukaryota</taxon>
        <taxon>Viridiplantae</taxon>
        <taxon>Streptophyta</taxon>
        <taxon>Embryophyta</taxon>
        <taxon>Tracheophyta</taxon>
        <taxon>Spermatophyta</taxon>
        <taxon>Magnoliopsida</taxon>
        <taxon>Liliopsida</taxon>
        <taxon>Asparagales</taxon>
        <taxon>Orchidaceae</taxon>
        <taxon>Epidendroideae</taxon>
        <taxon>Malaxideae</taxon>
        <taxon>Dendrobiinae</taxon>
        <taxon>Dendrobium</taxon>
    </lineage>
</organism>
<protein>
    <submittedName>
        <fullName evidence="1">Uncharacterized protein</fullName>
    </submittedName>
</protein>
<accession>A0A8T3AUA4</accession>
<dbReference type="Proteomes" id="UP000829196">
    <property type="component" value="Unassembled WGS sequence"/>
</dbReference>
<proteinExistence type="predicted"/>
<evidence type="ECO:0000313" key="2">
    <source>
        <dbReference type="Proteomes" id="UP000829196"/>
    </source>
</evidence>